<protein>
    <recommendedName>
        <fullName evidence="1">NAD(P)-binding domain-containing protein</fullName>
    </recommendedName>
</protein>
<dbReference type="EMBL" id="UINC01047011">
    <property type="protein sequence ID" value="SVB55736.1"/>
    <property type="molecule type" value="Genomic_DNA"/>
</dbReference>
<dbReference type="InterPro" id="IPR016040">
    <property type="entry name" value="NAD(P)-bd_dom"/>
</dbReference>
<dbReference type="Pfam" id="PF16363">
    <property type="entry name" value="GDP_Man_Dehyd"/>
    <property type="match status" value="1"/>
</dbReference>
<dbReference type="Gene3D" id="3.90.25.10">
    <property type="entry name" value="UDP-galactose 4-epimerase, domain 1"/>
    <property type="match status" value="1"/>
</dbReference>
<reference evidence="2" key="1">
    <citation type="submission" date="2018-05" db="EMBL/GenBank/DDBJ databases">
        <authorList>
            <person name="Lanie J.A."/>
            <person name="Ng W.-L."/>
            <person name="Kazmierczak K.M."/>
            <person name="Andrzejewski T.M."/>
            <person name="Davidsen T.M."/>
            <person name="Wayne K.J."/>
            <person name="Tettelin H."/>
            <person name="Glass J.I."/>
            <person name="Rusch D."/>
            <person name="Podicherti R."/>
            <person name="Tsui H.-C.T."/>
            <person name="Winkler M.E."/>
        </authorList>
    </citation>
    <scope>NUCLEOTIDE SEQUENCE</scope>
</reference>
<dbReference type="AlphaFoldDB" id="A0A382EYC6"/>
<dbReference type="PANTHER" id="PTHR43000">
    <property type="entry name" value="DTDP-D-GLUCOSE 4,6-DEHYDRATASE-RELATED"/>
    <property type="match status" value="1"/>
</dbReference>
<accession>A0A382EYC6</accession>
<evidence type="ECO:0000313" key="2">
    <source>
        <dbReference type="EMBL" id="SVB55736.1"/>
    </source>
</evidence>
<sequence>MRVLITGITGFVGSHMADYLLKNVPDVEIFATRRWRSKEDNIKHLFGDDRVIFEECDLLDRGSLARIIHISKPDLVYHFAAQSFPESSFLTPVSTLTTNIIGTTNLLEELRLAKERNYCNPTIVSVSSSEVYGDTLKEEIPITETNPIRAANPYSISKVGHDLMSQYYAKAFDMRVIITRMFSHEGARRGKRFALSSFAHQIVMAENDEKFPQYAPSFPTHPIRHGNLDSIRTYNHIDDAVHAYWLAVDNCDYGEVYNIGGDHTCSVGDALDMLISKSKTPKAFIKEFNSNRVRPTDITLQIPDSTKFRVKTGWKPTKGLSEICDDLLNYWREVL</sequence>
<dbReference type="SUPFAM" id="SSF51735">
    <property type="entry name" value="NAD(P)-binding Rossmann-fold domains"/>
    <property type="match status" value="1"/>
</dbReference>
<dbReference type="InterPro" id="IPR036291">
    <property type="entry name" value="NAD(P)-bd_dom_sf"/>
</dbReference>
<gene>
    <name evidence="2" type="ORF">METZ01_LOCUS208590</name>
</gene>
<feature type="domain" description="NAD(P)-binding" evidence="1">
    <location>
        <begin position="4"/>
        <end position="326"/>
    </location>
</feature>
<name>A0A382EYC6_9ZZZZ</name>
<dbReference type="Gene3D" id="3.40.50.720">
    <property type="entry name" value="NAD(P)-binding Rossmann-like Domain"/>
    <property type="match status" value="1"/>
</dbReference>
<organism evidence="2">
    <name type="scientific">marine metagenome</name>
    <dbReference type="NCBI Taxonomy" id="408172"/>
    <lineage>
        <taxon>unclassified sequences</taxon>
        <taxon>metagenomes</taxon>
        <taxon>ecological metagenomes</taxon>
    </lineage>
</organism>
<proteinExistence type="predicted"/>
<dbReference type="CDD" id="cd05260">
    <property type="entry name" value="GDP_MD_SDR_e"/>
    <property type="match status" value="1"/>
</dbReference>
<evidence type="ECO:0000259" key="1">
    <source>
        <dbReference type="Pfam" id="PF16363"/>
    </source>
</evidence>